<comment type="caution">
    <text evidence="2">The sequence shown here is derived from an EMBL/GenBank/DDBJ whole genome shotgun (WGS) entry which is preliminary data.</text>
</comment>
<dbReference type="Pfam" id="PF01909">
    <property type="entry name" value="NTP_transf_2"/>
    <property type="match status" value="1"/>
</dbReference>
<dbReference type="InterPro" id="IPR002934">
    <property type="entry name" value="Polymerase_NTP_transf_dom"/>
</dbReference>
<dbReference type="SUPFAM" id="SSF81301">
    <property type="entry name" value="Nucleotidyltransferase"/>
    <property type="match status" value="1"/>
</dbReference>
<evidence type="ECO:0000313" key="3">
    <source>
        <dbReference type="Proteomes" id="UP001465153"/>
    </source>
</evidence>
<dbReference type="Proteomes" id="UP001465153">
    <property type="component" value="Unassembled WGS sequence"/>
</dbReference>
<accession>A0ABQ0A9P7</accession>
<evidence type="ECO:0000259" key="1">
    <source>
        <dbReference type="Pfam" id="PF01909"/>
    </source>
</evidence>
<dbReference type="InterPro" id="IPR043519">
    <property type="entry name" value="NT_sf"/>
</dbReference>
<gene>
    <name evidence="2" type="ORF">NBRC116591_21910</name>
</gene>
<organism evidence="2 3">
    <name type="scientific">Sessilibacter corallicola</name>
    <dbReference type="NCBI Taxonomy" id="2904075"/>
    <lineage>
        <taxon>Bacteria</taxon>
        <taxon>Pseudomonadati</taxon>
        <taxon>Pseudomonadota</taxon>
        <taxon>Gammaproteobacteria</taxon>
        <taxon>Cellvibrionales</taxon>
        <taxon>Cellvibrionaceae</taxon>
        <taxon>Sessilibacter</taxon>
    </lineage>
</organism>
<keyword evidence="3" id="KW-1185">Reference proteome</keyword>
<dbReference type="CDD" id="cd05403">
    <property type="entry name" value="NT_KNTase_like"/>
    <property type="match status" value="1"/>
</dbReference>
<feature type="domain" description="Polymerase nucleotidyl transferase" evidence="1">
    <location>
        <begin position="32"/>
        <end position="114"/>
    </location>
</feature>
<reference evidence="2 3" key="1">
    <citation type="submission" date="2024-04" db="EMBL/GenBank/DDBJ databases">
        <title>Draft genome sequence of Sessilibacter corallicola NBRC 116591.</title>
        <authorList>
            <person name="Miyakawa T."/>
            <person name="Kusuya Y."/>
            <person name="Miura T."/>
        </authorList>
    </citation>
    <scope>NUCLEOTIDE SEQUENCE [LARGE SCALE GENOMIC DNA]</scope>
    <source>
        <strain evidence="2 3">KU-00831-HH</strain>
    </source>
</reference>
<evidence type="ECO:0000313" key="2">
    <source>
        <dbReference type="EMBL" id="GAA6168380.1"/>
    </source>
</evidence>
<dbReference type="RefSeq" id="WP_353303067.1">
    <property type="nucleotide sequence ID" value="NZ_BAABWN010000006.1"/>
</dbReference>
<protein>
    <recommendedName>
        <fullName evidence="1">Polymerase nucleotidyl transferase domain-containing protein</fullName>
    </recommendedName>
</protein>
<sequence length="121" mass="13709">MSSSSASADLVNSCIVNPDIADLVARKLPQVRDLCVRFQVQELYLFGSAVDGRFSNETSDVDFLVDFGGLEPLLLDEYWLKLWLALQSVYARPVDLVLKKNATDPGFKRYLELYKVSVFKR</sequence>
<name>A0ABQ0A9P7_9GAMM</name>
<dbReference type="Gene3D" id="3.30.460.10">
    <property type="entry name" value="Beta Polymerase, domain 2"/>
    <property type="match status" value="1"/>
</dbReference>
<dbReference type="EMBL" id="BAABWN010000006">
    <property type="protein sequence ID" value="GAA6168380.1"/>
    <property type="molecule type" value="Genomic_DNA"/>
</dbReference>
<proteinExistence type="predicted"/>